<feature type="binding site" evidence="7">
    <location>
        <position position="192"/>
    </location>
    <ligand>
        <name>Zn(2+)</name>
        <dbReference type="ChEBI" id="CHEBI:29105"/>
    </ligand>
</feature>
<feature type="transmembrane region" description="Helical" evidence="8">
    <location>
        <begin position="40"/>
        <end position="62"/>
    </location>
</feature>
<dbReference type="PATRIC" id="fig|1150625.3.peg.2735"/>
<feature type="binding site" evidence="7">
    <location>
        <position position="196"/>
    </location>
    <ligand>
        <name>Zn(2+)</name>
        <dbReference type="ChEBI" id="CHEBI:29105"/>
    </ligand>
</feature>
<evidence type="ECO:0000256" key="2">
    <source>
        <dbReference type="ARBA" id="ARBA00008488"/>
    </source>
</evidence>
<gene>
    <name evidence="9" type="ORF">Q75_13000</name>
</gene>
<reference evidence="9 10" key="1">
    <citation type="journal article" date="2016" name="Front. Microbiol.">
        <title>Microevolution Analysis of Bacillus coahuilensis Unveils Differences in Phosphorus Acquisition Strategies and Their Regulation.</title>
        <authorList>
            <person name="Gomez-Lunar Z."/>
            <person name="Hernandez-Gonzalez I."/>
            <person name="Rodriguez-Torres M.D."/>
            <person name="Souza V."/>
            <person name="Olmedo-Alvarez G."/>
        </authorList>
    </citation>
    <scope>NUCLEOTIDE SEQUENCE [LARGE SCALE GENOMIC DNA]</scope>
    <source>
        <strain evidence="10">p1.1.43</strain>
    </source>
</reference>
<feature type="transmembrane region" description="Helical" evidence="8">
    <location>
        <begin position="105"/>
        <end position="124"/>
    </location>
</feature>
<keyword evidence="7" id="KW-0862">Zinc</keyword>
<comment type="caution">
    <text evidence="9">The sequence shown here is derived from an EMBL/GenBank/DDBJ whole genome shotgun (WGS) entry which is preliminary data.</text>
</comment>
<dbReference type="AlphaFoldDB" id="A0A147K5T8"/>
<evidence type="ECO:0000256" key="5">
    <source>
        <dbReference type="ARBA" id="ARBA00022989"/>
    </source>
</evidence>
<protein>
    <submittedName>
        <fullName evidence="9">Hemolysin</fullName>
    </submittedName>
</protein>
<feature type="binding site" evidence="7">
    <location>
        <position position="63"/>
    </location>
    <ligand>
        <name>Zn(2+)</name>
        <dbReference type="ChEBI" id="CHEBI:29105"/>
    </ligand>
</feature>
<evidence type="ECO:0000313" key="9">
    <source>
        <dbReference type="EMBL" id="KUP05174.1"/>
    </source>
</evidence>
<evidence type="ECO:0000256" key="6">
    <source>
        <dbReference type="ARBA" id="ARBA00023136"/>
    </source>
</evidence>
<dbReference type="OrthoDB" id="9813689at2"/>
<comment type="subcellular location">
    <subcellularLocation>
        <location evidence="1">Cell membrane</location>
        <topology evidence="1">Multi-pass membrane protein</topology>
    </subcellularLocation>
</comment>
<evidence type="ECO:0000256" key="3">
    <source>
        <dbReference type="ARBA" id="ARBA00022475"/>
    </source>
</evidence>
<feature type="transmembrane region" description="Helical" evidence="8">
    <location>
        <begin position="191"/>
        <end position="214"/>
    </location>
</feature>
<keyword evidence="3" id="KW-1003">Cell membrane</keyword>
<accession>A0A147K5T8</accession>
<dbReference type="RefSeq" id="WP_059351606.1">
    <property type="nucleotide sequence ID" value="NZ_LDYG01000042.1"/>
</dbReference>
<feature type="transmembrane region" description="Helical" evidence="8">
    <location>
        <begin position="131"/>
        <end position="152"/>
    </location>
</feature>
<dbReference type="PANTHER" id="PTHR20855">
    <property type="entry name" value="ADIPOR/PROGESTIN RECEPTOR-RELATED"/>
    <property type="match status" value="1"/>
</dbReference>
<dbReference type="Pfam" id="PF03006">
    <property type="entry name" value="HlyIII"/>
    <property type="match status" value="1"/>
</dbReference>
<evidence type="ECO:0000256" key="1">
    <source>
        <dbReference type="ARBA" id="ARBA00004651"/>
    </source>
</evidence>
<evidence type="ECO:0000256" key="8">
    <source>
        <dbReference type="SAM" id="Phobius"/>
    </source>
</evidence>
<evidence type="ECO:0000256" key="4">
    <source>
        <dbReference type="ARBA" id="ARBA00022692"/>
    </source>
</evidence>
<feature type="transmembrane region" description="Helical" evidence="8">
    <location>
        <begin position="82"/>
        <end position="99"/>
    </location>
</feature>
<dbReference type="Proteomes" id="UP000074108">
    <property type="component" value="Unassembled WGS sequence"/>
</dbReference>
<feature type="transmembrane region" description="Helical" evidence="8">
    <location>
        <begin position="12"/>
        <end position="34"/>
    </location>
</feature>
<keyword evidence="6 8" id="KW-0472">Membrane</keyword>
<dbReference type="InterPro" id="IPR005744">
    <property type="entry name" value="Hy-lIII"/>
</dbReference>
<proteinExistence type="inferred from homology"/>
<evidence type="ECO:0000256" key="7">
    <source>
        <dbReference type="PIRSR" id="PIRSR604254-1"/>
    </source>
</evidence>
<keyword evidence="7" id="KW-0479">Metal-binding</keyword>
<name>A0A147K5T8_9BACI</name>
<sequence>MNTYIREPINALTHLIGAIFAFIGLIAMVIKASLTTGNVLAITSVILFGVSMILLYAASTTYHMVVAKDKTIAFLRRIDHSMIYVLIAGTYAPFCMVSLQGTIGWVLFAIIHGLAVAGIVFKLVWFHSPRWISTIIYIAMGWIVVLFIYPLAQTMESTGIGLLVTGGVLYTIGGVIYGLKPGFLKFKVMGFHEIFHIFILLGSLFHFLCVFHYVL</sequence>
<evidence type="ECO:0000313" key="10">
    <source>
        <dbReference type="Proteomes" id="UP000074108"/>
    </source>
</evidence>
<organism evidence="9 10">
    <name type="scientific">Bacillus coahuilensis p1.1.43</name>
    <dbReference type="NCBI Taxonomy" id="1150625"/>
    <lineage>
        <taxon>Bacteria</taxon>
        <taxon>Bacillati</taxon>
        <taxon>Bacillota</taxon>
        <taxon>Bacilli</taxon>
        <taxon>Bacillales</taxon>
        <taxon>Bacillaceae</taxon>
        <taxon>Bacillus</taxon>
    </lineage>
</organism>
<dbReference type="GO" id="GO:0005886">
    <property type="term" value="C:plasma membrane"/>
    <property type="evidence" value="ECO:0007669"/>
    <property type="project" value="UniProtKB-SubCell"/>
</dbReference>
<keyword evidence="4 8" id="KW-0812">Transmembrane</keyword>
<comment type="similarity">
    <text evidence="2">Belongs to the UPF0073 (Hly-III) family.</text>
</comment>
<dbReference type="NCBIfam" id="TIGR01065">
    <property type="entry name" value="hlyIII"/>
    <property type="match status" value="1"/>
</dbReference>
<dbReference type="GO" id="GO:0046872">
    <property type="term" value="F:metal ion binding"/>
    <property type="evidence" value="ECO:0007669"/>
    <property type="project" value="UniProtKB-KW"/>
</dbReference>
<keyword evidence="5 8" id="KW-1133">Transmembrane helix</keyword>
<dbReference type="EMBL" id="LDYG01000042">
    <property type="protein sequence ID" value="KUP05174.1"/>
    <property type="molecule type" value="Genomic_DNA"/>
</dbReference>
<feature type="transmembrane region" description="Helical" evidence="8">
    <location>
        <begin position="158"/>
        <end position="179"/>
    </location>
</feature>
<dbReference type="GO" id="GO:0140911">
    <property type="term" value="F:pore-forming activity"/>
    <property type="evidence" value="ECO:0007669"/>
    <property type="project" value="InterPro"/>
</dbReference>
<keyword evidence="10" id="KW-1185">Reference proteome</keyword>
<dbReference type="InterPro" id="IPR004254">
    <property type="entry name" value="AdipoR/HlyIII-related"/>
</dbReference>
<dbReference type="PANTHER" id="PTHR20855:SF3">
    <property type="entry name" value="LD03007P"/>
    <property type="match status" value="1"/>
</dbReference>
<dbReference type="STRING" id="1150625.Q75_13000"/>